<name>A0A2I0JZR0_PUNGR</name>
<dbReference type="EMBL" id="PGOL01001007">
    <property type="protein sequence ID" value="PKI61785.1"/>
    <property type="molecule type" value="Genomic_DNA"/>
</dbReference>
<dbReference type="Proteomes" id="UP000233551">
    <property type="component" value="Unassembled WGS sequence"/>
</dbReference>
<proteinExistence type="predicted"/>
<sequence>MQPKIMRSTPPGPGDCSGTSPMSTYSLVWIRRGVMPERECLLKTKVLVGRKVRCLFKGLQDQRVRLEKEWFGLLVVGSELCLGRCPESAELSKVDVAAKAIARWFAGGQACCWVSCVTCWCCLVGGWGLMSSDWFAGDAPAARRGTRALRWSAYVPRRIENQSLDARPPGLLLAMHGHMETLSIVPQQLYRLFDRPVDLGPFSSRCRCPGVCSGRRPFLMRMTGSVLVSFAGVTNYGNLREKFNQGCPSVRRLPSSCCRELQSGMSHCTSLRNAHRGRMMSEKCKVDPWEVPSSTSRPIRCRAWWTLNSGSVIITTLEWSDRDWGPHSCTFPDCGLACAVVLKKARGAGSQKDRAMLRSSELSPVIVRGVRAGPQCLEFKELSRRRASASKVCIWVRWRHARTTRKDALSCARLREEMCARSRDDPWLRGVSEKLALPRKVDRPSSHGSPCHGGRVKVAVGLPAKEVPTHLYDGMLVVMRNSK</sequence>
<protein>
    <submittedName>
        <fullName evidence="1">Uncharacterized protein</fullName>
    </submittedName>
</protein>
<evidence type="ECO:0000313" key="1">
    <source>
        <dbReference type="EMBL" id="PKI61785.1"/>
    </source>
</evidence>
<reference evidence="1 2" key="1">
    <citation type="submission" date="2017-11" db="EMBL/GenBank/DDBJ databases">
        <title>De-novo sequencing of pomegranate (Punica granatum L.) genome.</title>
        <authorList>
            <person name="Akparov Z."/>
            <person name="Amiraslanov A."/>
            <person name="Hajiyeva S."/>
            <person name="Abbasov M."/>
            <person name="Kaur K."/>
            <person name="Hamwieh A."/>
            <person name="Solovyev V."/>
            <person name="Salamov A."/>
            <person name="Braich B."/>
            <person name="Kosarev P."/>
            <person name="Mahmoud A."/>
            <person name="Hajiyev E."/>
            <person name="Babayeva S."/>
            <person name="Izzatullayeva V."/>
            <person name="Mammadov A."/>
            <person name="Mammadov A."/>
            <person name="Sharifova S."/>
            <person name="Ojaghi J."/>
            <person name="Eynullazada K."/>
            <person name="Bayramov B."/>
            <person name="Abdulazimova A."/>
            <person name="Shahmuradov I."/>
        </authorList>
    </citation>
    <scope>NUCLEOTIDE SEQUENCE [LARGE SCALE GENOMIC DNA]</scope>
    <source>
        <strain evidence="2">cv. AG2017</strain>
        <tissue evidence="1">Leaf</tissue>
    </source>
</reference>
<evidence type="ECO:0000313" key="2">
    <source>
        <dbReference type="Proteomes" id="UP000233551"/>
    </source>
</evidence>
<keyword evidence="2" id="KW-1185">Reference proteome</keyword>
<accession>A0A2I0JZR0</accession>
<organism evidence="1 2">
    <name type="scientific">Punica granatum</name>
    <name type="common">Pomegranate</name>
    <dbReference type="NCBI Taxonomy" id="22663"/>
    <lineage>
        <taxon>Eukaryota</taxon>
        <taxon>Viridiplantae</taxon>
        <taxon>Streptophyta</taxon>
        <taxon>Embryophyta</taxon>
        <taxon>Tracheophyta</taxon>
        <taxon>Spermatophyta</taxon>
        <taxon>Magnoliopsida</taxon>
        <taxon>eudicotyledons</taxon>
        <taxon>Gunneridae</taxon>
        <taxon>Pentapetalae</taxon>
        <taxon>rosids</taxon>
        <taxon>malvids</taxon>
        <taxon>Myrtales</taxon>
        <taxon>Lythraceae</taxon>
        <taxon>Punica</taxon>
    </lineage>
</organism>
<comment type="caution">
    <text evidence="1">The sequence shown here is derived from an EMBL/GenBank/DDBJ whole genome shotgun (WGS) entry which is preliminary data.</text>
</comment>
<gene>
    <name evidence="1" type="ORF">CRG98_017835</name>
</gene>
<dbReference type="AlphaFoldDB" id="A0A2I0JZR0"/>